<organism evidence="2 3">
    <name type="scientific">Vespula maculifrons</name>
    <name type="common">Eastern yellow jacket</name>
    <name type="synonym">Wasp</name>
    <dbReference type="NCBI Taxonomy" id="7453"/>
    <lineage>
        <taxon>Eukaryota</taxon>
        <taxon>Metazoa</taxon>
        <taxon>Ecdysozoa</taxon>
        <taxon>Arthropoda</taxon>
        <taxon>Hexapoda</taxon>
        <taxon>Insecta</taxon>
        <taxon>Pterygota</taxon>
        <taxon>Neoptera</taxon>
        <taxon>Endopterygota</taxon>
        <taxon>Hymenoptera</taxon>
        <taxon>Apocrita</taxon>
        <taxon>Aculeata</taxon>
        <taxon>Vespoidea</taxon>
        <taxon>Vespidae</taxon>
        <taxon>Vespinae</taxon>
        <taxon>Vespula</taxon>
    </lineage>
</organism>
<proteinExistence type="predicted"/>
<comment type="caution">
    <text evidence="2">The sequence shown here is derived from an EMBL/GenBank/DDBJ whole genome shotgun (WGS) entry which is preliminary data.</text>
</comment>
<keyword evidence="3" id="KW-1185">Reference proteome</keyword>
<protein>
    <submittedName>
        <fullName evidence="2">Uncharacterized protein</fullName>
    </submittedName>
</protein>
<dbReference type="Proteomes" id="UP001607303">
    <property type="component" value="Unassembled WGS sequence"/>
</dbReference>
<name>A0ABD2AKR1_VESMC</name>
<sequence length="69" mass="8156">MVLKPEKKKTDKRVKKNKSAYFIPLIKQKKIEDGENDEEKEEDEDEEEEEEVEEEGARDLLVAFEEGSR</sequence>
<evidence type="ECO:0000313" key="3">
    <source>
        <dbReference type="Proteomes" id="UP001607303"/>
    </source>
</evidence>
<dbReference type="AlphaFoldDB" id="A0ABD2AKR1"/>
<accession>A0ABD2AKR1</accession>
<feature type="region of interest" description="Disordered" evidence="1">
    <location>
        <begin position="29"/>
        <end position="69"/>
    </location>
</feature>
<feature type="compositionally biased region" description="Acidic residues" evidence="1">
    <location>
        <begin position="34"/>
        <end position="56"/>
    </location>
</feature>
<evidence type="ECO:0000256" key="1">
    <source>
        <dbReference type="SAM" id="MobiDB-lite"/>
    </source>
</evidence>
<reference evidence="2 3" key="1">
    <citation type="journal article" date="2024" name="Ann. Entomol. Soc. Am.">
        <title>Genomic analyses of the southern and eastern yellowjacket wasps (Hymenoptera: Vespidae) reveal evolutionary signatures of social life.</title>
        <authorList>
            <person name="Catto M.A."/>
            <person name="Caine P.B."/>
            <person name="Orr S.E."/>
            <person name="Hunt B.G."/>
            <person name="Goodisman M.A.D."/>
        </authorList>
    </citation>
    <scope>NUCLEOTIDE SEQUENCE [LARGE SCALE GENOMIC DNA]</scope>
    <source>
        <strain evidence="2">232</strain>
        <tissue evidence="2">Head and thorax</tissue>
    </source>
</reference>
<evidence type="ECO:0000313" key="2">
    <source>
        <dbReference type="EMBL" id="KAL2721197.1"/>
    </source>
</evidence>
<dbReference type="EMBL" id="JAYRBN010000116">
    <property type="protein sequence ID" value="KAL2721197.1"/>
    <property type="molecule type" value="Genomic_DNA"/>
</dbReference>
<gene>
    <name evidence="2" type="ORF">V1477_020017</name>
</gene>